<feature type="compositionally biased region" description="Acidic residues" evidence="4">
    <location>
        <begin position="195"/>
        <end position="242"/>
    </location>
</feature>
<dbReference type="SUPFAM" id="SSF55200">
    <property type="entry name" value="Translation initiation factor IF3, C-terminal domain"/>
    <property type="match status" value="1"/>
</dbReference>
<feature type="region of interest" description="Disordered" evidence="4">
    <location>
        <begin position="188"/>
        <end position="242"/>
    </location>
</feature>
<evidence type="ECO:0000256" key="1">
    <source>
        <dbReference type="ARBA" id="ARBA00005439"/>
    </source>
</evidence>
<evidence type="ECO:0000313" key="7">
    <source>
        <dbReference type="EMBL" id="SVB85800.1"/>
    </source>
</evidence>
<dbReference type="InterPro" id="IPR036787">
    <property type="entry name" value="T_IF-3_N_sf"/>
</dbReference>
<dbReference type="Gene3D" id="3.30.110.10">
    <property type="entry name" value="Translation initiation factor 3 (IF-3), C-terminal domain"/>
    <property type="match status" value="1"/>
</dbReference>
<dbReference type="NCBIfam" id="TIGR00168">
    <property type="entry name" value="infC"/>
    <property type="match status" value="1"/>
</dbReference>
<evidence type="ECO:0008006" key="8">
    <source>
        <dbReference type="Google" id="ProtNLM"/>
    </source>
</evidence>
<dbReference type="InterPro" id="IPR036788">
    <property type="entry name" value="T_IF-3_C_sf"/>
</dbReference>
<dbReference type="InterPro" id="IPR001288">
    <property type="entry name" value="Translation_initiation_fac_3"/>
</dbReference>
<proteinExistence type="inferred from homology"/>
<evidence type="ECO:0000259" key="6">
    <source>
        <dbReference type="Pfam" id="PF05198"/>
    </source>
</evidence>
<dbReference type="EMBL" id="UINC01060852">
    <property type="protein sequence ID" value="SVB85800.1"/>
    <property type="molecule type" value="Genomic_DNA"/>
</dbReference>
<dbReference type="Pfam" id="PF00707">
    <property type="entry name" value="IF3_C"/>
    <property type="match status" value="1"/>
</dbReference>
<dbReference type="SUPFAM" id="SSF54364">
    <property type="entry name" value="Translation initiation factor IF3, N-terminal domain"/>
    <property type="match status" value="1"/>
</dbReference>
<dbReference type="PANTHER" id="PTHR10938">
    <property type="entry name" value="TRANSLATION INITIATION FACTOR IF-3"/>
    <property type="match status" value="1"/>
</dbReference>
<evidence type="ECO:0000256" key="3">
    <source>
        <dbReference type="ARBA" id="ARBA00022917"/>
    </source>
</evidence>
<dbReference type="PANTHER" id="PTHR10938:SF0">
    <property type="entry name" value="TRANSLATION INITIATION FACTOR IF-3, MITOCHONDRIAL"/>
    <property type="match status" value="1"/>
</dbReference>
<dbReference type="AlphaFoldDB" id="A0A382HES1"/>
<evidence type="ECO:0000256" key="4">
    <source>
        <dbReference type="SAM" id="MobiDB-lite"/>
    </source>
</evidence>
<comment type="similarity">
    <text evidence="1">Belongs to the IF-3 family.</text>
</comment>
<feature type="domain" description="Translation initiation factor 3 C-terminal" evidence="5">
    <location>
        <begin position="98"/>
        <end position="181"/>
    </location>
</feature>
<accession>A0A382HES1</accession>
<evidence type="ECO:0000259" key="5">
    <source>
        <dbReference type="Pfam" id="PF00707"/>
    </source>
</evidence>
<sequence length="242" mass="27996">MGRKPRGRGKRRFKHNRNFIRKNQRIRVPEIRVIGPAGEMLGVMSPEEALVIAKKHSLDLVEVAPTARPPVCRILEFGKYKYELSKNKKNKGKSGGKRIKEAKFRPRIEQHDYETKLRRSEKFLHQGFKLKLTMMMRGRELEHVDIGFERLRQAVKDLSGVGRPDDELKRSGRFIAVNLSPVPKNQRILKFNTDSEAEIEEDDDHDEEDEDLEEDEDIEEEDSDGAEEDSGDETADEREGDT</sequence>
<feature type="domain" description="Translation initiation factor 3 N-terminal" evidence="6">
    <location>
        <begin position="23"/>
        <end position="90"/>
    </location>
</feature>
<organism evidence="7">
    <name type="scientific">marine metagenome</name>
    <dbReference type="NCBI Taxonomy" id="408172"/>
    <lineage>
        <taxon>unclassified sequences</taxon>
        <taxon>metagenomes</taxon>
        <taxon>ecological metagenomes</taxon>
    </lineage>
</organism>
<dbReference type="GO" id="GO:0003743">
    <property type="term" value="F:translation initiation factor activity"/>
    <property type="evidence" value="ECO:0007669"/>
    <property type="project" value="UniProtKB-KW"/>
</dbReference>
<evidence type="ECO:0000256" key="2">
    <source>
        <dbReference type="ARBA" id="ARBA00022540"/>
    </source>
</evidence>
<dbReference type="InterPro" id="IPR019814">
    <property type="entry name" value="Translation_initiation_fac_3_N"/>
</dbReference>
<dbReference type="Pfam" id="PF05198">
    <property type="entry name" value="IF3_N"/>
    <property type="match status" value="1"/>
</dbReference>
<protein>
    <recommendedName>
        <fullName evidence="8">Translation initiation factor 3 N-terminal domain-containing protein</fullName>
    </recommendedName>
</protein>
<keyword evidence="2" id="KW-0396">Initiation factor</keyword>
<dbReference type="FunFam" id="3.10.20.80:FF:000001">
    <property type="entry name" value="Translation initiation factor IF-3"/>
    <property type="match status" value="1"/>
</dbReference>
<dbReference type="GO" id="GO:0032790">
    <property type="term" value="P:ribosome disassembly"/>
    <property type="evidence" value="ECO:0007669"/>
    <property type="project" value="TreeGrafter"/>
</dbReference>
<dbReference type="Gene3D" id="3.10.20.80">
    <property type="entry name" value="Translation initiation factor 3 (IF-3), N-terminal domain"/>
    <property type="match status" value="1"/>
</dbReference>
<gene>
    <name evidence="7" type="ORF">METZ01_LOCUS238654</name>
</gene>
<dbReference type="HAMAP" id="MF_00080">
    <property type="entry name" value="IF_3"/>
    <property type="match status" value="1"/>
</dbReference>
<reference evidence="7" key="1">
    <citation type="submission" date="2018-05" db="EMBL/GenBank/DDBJ databases">
        <authorList>
            <person name="Lanie J.A."/>
            <person name="Ng W.-L."/>
            <person name="Kazmierczak K.M."/>
            <person name="Andrzejewski T.M."/>
            <person name="Davidsen T.M."/>
            <person name="Wayne K.J."/>
            <person name="Tettelin H."/>
            <person name="Glass J.I."/>
            <person name="Rusch D."/>
            <person name="Podicherti R."/>
            <person name="Tsui H.-C.T."/>
            <person name="Winkler M.E."/>
        </authorList>
    </citation>
    <scope>NUCLEOTIDE SEQUENCE</scope>
</reference>
<dbReference type="GO" id="GO:0005737">
    <property type="term" value="C:cytoplasm"/>
    <property type="evidence" value="ECO:0007669"/>
    <property type="project" value="UniProtKB-ARBA"/>
</dbReference>
<dbReference type="GO" id="GO:0043022">
    <property type="term" value="F:ribosome binding"/>
    <property type="evidence" value="ECO:0007669"/>
    <property type="project" value="TreeGrafter"/>
</dbReference>
<keyword evidence="3" id="KW-0648">Protein biosynthesis</keyword>
<name>A0A382HES1_9ZZZZ</name>
<dbReference type="InterPro" id="IPR019815">
    <property type="entry name" value="Translation_initiation_fac_3_C"/>
</dbReference>